<proteinExistence type="predicted"/>
<comment type="caution">
    <text evidence="3">The sequence shown here is derived from an EMBL/GenBank/DDBJ whole genome shotgun (WGS) entry which is preliminary data.</text>
</comment>
<evidence type="ECO:0000313" key="3">
    <source>
        <dbReference type="EMBL" id="MBP2368282.1"/>
    </source>
</evidence>
<organism evidence="3 4">
    <name type="scientific">Pseudonocardia parietis</name>
    <dbReference type="NCBI Taxonomy" id="570936"/>
    <lineage>
        <taxon>Bacteria</taxon>
        <taxon>Bacillati</taxon>
        <taxon>Actinomycetota</taxon>
        <taxon>Actinomycetes</taxon>
        <taxon>Pseudonocardiales</taxon>
        <taxon>Pseudonocardiaceae</taxon>
        <taxon>Pseudonocardia</taxon>
    </lineage>
</organism>
<keyword evidence="2" id="KW-0812">Transmembrane</keyword>
<feature type="transmembrane region" description="Helical" evidence="2">
    <location>
        <begin position="6"/>
        <end position="28"/>
    </location>
</feature>
<gene>
    <name evidence="3" type="ORF">JOF36_003978</name>
</gene>
<dbReference type="Pfam" id="PF08592">
    <property type="entry name" value="Anthrone_oxy"/>
    <property type="match status" value="1"/>
</dbReference>
<keyword evidence="2" id="KW-1133">Transmembrane helix</keyword>
<reference evidence="3 4" key="1">
    <citation type="submission" date="2021-03" db="EMBL/GenBank/DDBJ databases">
        <title>Sequencing the genomes of 1000 actinobacteria strains.</title>
        <authorList>
            <person name="Klenk H.-P."/>
        </authorList>
    </citation>
    <scope>NUCLEOTIDE SEQUENCE [LARGE SCALE GENOMIC DNA]</scope>
    <source>
        <strain evidence="3 4">DSM 45256</strain>
    </source>
</reference>
<dbReference type="Proteomes" id="UP001519295">
    <property type="component" value="Unassembled WGS sequence"/>
</dbReference>
<feature type="transmembrane region" description="Helical" evidence="2">
    <location>
        <begin position="88"/>
        <end position="108"/>
    </location>
</feature>
<dbReference type="InterPro" id="IPR013901">
    <property type="entry name" value="Anthrone_oxy"/>
</dbReference>
<evidence type="ECO:0000256" key="2">
    <source>
        <dbReference type="SAM" id="Phobius"/>
    </source>
</evidence>
<sequence length="192" mass="20582">MSRRSWQAATLLAAIVTMGLTAGFFFAWDVSVMPGLTRLDDRAFVGAFQVLDRAIMTSPLFMLAFVGALAVTGVAAVLYLRADDRAPLPWVVLAFGLYLATVAITMAVHEPLNQVLRTAGDPDHIADLAAVRETFQETRWSSWNIVRTVATTAAFGCLARALVLHGRVTGDPAGRRSRSTSAVPRPPSGATP</sequence>
<feature type="region of interest" description="Disordered" evidence="1">
    <location>
        <begin position="171"/>
        <end position="192"/>
    </location>
</feature>
<feature type="transmembrane region" description="Helical" evidence="2">
    <location>
        <begin position="60"/>
        <end position="82"/>
    </location>
</feature>
<name>A0ABS4VWJ1_9PSEU</name>
<evidence type="ECO:0000313" key="4">
    <source>
        <dbReference type="Proteomes" id="UP001519295"/>
    </source>
</evidence>
<dbReference type="EMBL" id="JAGINU010000001">
    <property type="protein sequence ID" value="MBP2368282.1"/>
    <property type="molecule type" value="Genomic_DNA"/>
</dbReference>
<evidence type="ECO:0000256" key="1">
    <source>
        <dbReference type="SAM" id="MobiDB-lite"/>
    </source>
</evidence>
<keyword evidence="2" id="KW-0472">Membrane</keyword>
<keyword evidence="4" id="KW-1185">Reference proteome</keyword>
<protein>
    <submittedName>
        <fullName evidence="3">Membrane protein</fullName>
    </submittedName>
</protein>
<accession>A0ABS4VWJ1</accession>
<dbReference type="RefSeq" id="WP_210028913.1">
    <property type="nucleotide sequence ID" value="NZ_JAGINU010000001.1"/>
</dbReference>